<feature type="signal peptide" evidence="2">
    <location>
        <begin position="1"/>
        <end position="19"/>
    </location>
</feature>
<keyword evidence="1" id="KW-0472">Membrane</keyword>
<keyword evidence="5" id="KW-1185">Reference proteome</keyword>
<dbReference type="KEGG" id="gtt:GUITHDRAFT_165727"/>
<reference evidence="5" key="2">
    <citation type="submission" date="2012-11" db="EMBL/GenBank/DDBJ databases">
        <authorList>
            <person name="Kuo A."/>
            <person name="Curtis B.A."/>
            <person name="Tanifuji G."/>
            <person name="Burki F."/>
            <person name="Gruber A."/>
            <person name="Irimia M."/>
            <person name="Maruyama S."/>
            <person name="Arias M.C."/>
            <person name="Ball S.G."/>
            <person name="Gile G.H."/>
            <person name="Hirakawa Y."/>
            <person name="Hopkins J.F."/>
            <person name="Rensing S.A."/>
            <person name="Schmutz J."/>
            <person name="Symeonidi A."/>
            <person name="Elias M."/>
            <person name="Eveleigh R.J."/>
            <person name="Herman E.K."/>
            <person name="Klute M.J."/>
            <person name="Nakayama T."/>
            <person name="Obornik M."/>
            <person name="Reyes-Prieto A."/>
            <person name="Armbrust E.V."/>
            <person name="Aves S.J."/>
            <person name="Beiko R.G."/>
            <person name="Coutinho P."/>
            <person name="Dacks J.B."/>
            <person name="Durnford D.G."/>
            <person name="Fast N.M."/>
            <person name="Green B.R."/>
            <person name="Grisdale C."/>
            <person name="Hempe F."/>
            <person name="Henrissat B."/>
            <person name="Hoppner M.P."/>
            <person name="Ishida K.-I."/>
            <person name="Kim E."/>
            <person name="Koreny L."/>
            <person name="Kroth P.G."/>
            <person name="Liu Y."/>
            <person name="Malik S.-B."/>
            <person name="Maier U.G."/>
            <person name="McRose D."/>
            <person name="Mock T."/>
            <person name="Neilson J.A."/>
            <person name="Onodera N.T."/>
            <person name="Poole A.M."/>
            <person name="Pritham E.J."/>
            <person name="Richards T.A."/>
            <person name="Rocap G."/>
            <person name="Roy S.W."/>
            <person name="Sarai C."/>
            <person name="Schaack S."/>
            <person name="Shirato S."/>
            <person name="Slamovits C.H."/>
            <person name="Spencer D.F."/>
            <person name="Suzuki S."/>
            <person name="Worden A.Z."/>
            <person name="Zauner S."/>
            <person name="Barry K."/>
            <person name="Bell C."/>
            <person name="Bharti A.K."/>
            <person name="Crow J.A."/>
            <person name="Grimwood J."/>
            <person name="Kramer R."/>
            <person name="Lindquist E."/>
            <person name="Lucas S."/>
            <person name="Salamov A."/>
            <person name="McFadden G.I."/>
            <person name="Lane C.E."/>
            <person name="Keeling P.J."/>
            <person name="Gray M.W."/>
            <person name="Grigoriev I.V."/>
            <person name="Archibald J.M."/>
        </authorList>
    </citation>
    <scope>NUCLEOTIDE SEQUENCE</scope>
    <source>
        <strain evidence="5">CCMP2712</strain>
    </source>
</reference>
<accession>L1IKU0</accession>
<dbReference type="EnsemblProtists" id="EKX36539">
    <property type="protein sequence ID" value="EKX36539"/>
    <property type="gene ID" value="GUITHDRAFT_165727"/>
</dbReference>
<keyword evidence="1" id="KW-0812">Transmembrane</keyword>
<name>L1IKU0_GUITC</name>
<sequence length="127" mass="14293">MRWGMKCFLLMCLLLAVHSYSKDEEDEGLEEVFKGAGQDILETISTSKHPLRELQVKYGESTKMLLSGGVVGYLVGKIVRSLAISVVKMLILSSLSFFAAVFFGYAGLDYDEVIERMTHNRDKFRGM</sequence>
<evidence type="ECO:0000313" key="4">
    <source>
        <dbReference type="EnsemblProtists" id="EKX36539"/>
    </source>
</evidence>
<gene>
    <name evidence="3" type="ORF">GUITHDRAFT_165727</name>
</gene>
<dbReference type="HOGENOM" id="CLU_1976350_0_0_1"/>
<keyword evidence="2" id="KW-0732">Signal</keyword>
<feature type="transmembrane region" description="Helical" evidence="1">
    <location>
        <begin position="90"/>
        <end position="108"/>
    </location>
</feature>
<protein>
    <submittedName>
        <fullName evidence="3 4">Uncharacterized protein</fullName>
    </submittedName>
</protein>
<dbReference type="RefSeq" id="XP_005823519.1">
    <property type="nucleotide sequence ID" value="XM_005823462.1"/>
</dbReference>
<reference evidence="3 5" key="1">
    <citation type="journal article" date="2012" name="Nature">
        <title>Algal genomes reveal evolutionary mosaicism and the fate of nucleomorphs.</title>
        <authorList>
            <consortium name="DOE Joint Genome Institute"/>
            <person name="Curtis B.A."/>
            <person name="Tanifuji G."/>
            <person name="Burki F."/>
            <person name="Gruber A."/>
            <person name="Irimia M."/>
            <person name="Maruyama S."/>
            <person name="Arias M.C."/>
            <person name="Ball S.G."/>
            <person name="Gile G.H."/>
            <person name="Hirakawa Y."/>
            <person name="Hopkins J.F."/>
            <person name="Kuo A."/>
            <person name="Rensing S.A."/>
            <person name="Schmutz J."/>
            <person name="Symeonidi A."/>
            <person name="Elias M."/>
            <person name="Eveleigh R.J."/>
            <person name="Herman E.K."/>
            <person name="Klute M.J."/>
            <person name="Nakayama T."/>
            <person name="Obornik M."/>
            <person name="Reyes-Prieto A."/>
            <person name="Armbrust E.V."/>
            <person name="Aves S.J."/>
            <person name="Beiko R.G."/>
            <person name="Coutinho P."/>
            <person name="Dacks J.B."/>
            <person name="Durnford D.G."/>
            <person name="Fast N.M."/>
            <person name="Green B.R."/>
            <person name="Grisdale C.J."/>
            <person name="Hempel F."/>
            <person name="Henrissat B."/>
            <person name="Hoppner M.P."/>
            <person name="Ishida K."/>
            <person name="Kim E."/>
            <person name="Koreny L."/>
            <person name="Kroth P.G."/>
            <person name="Liu Y."/>
            <person name="Malik S.B."/>
            <person name="Maier U.G."/>
            <person name="McRose D."/>
            <person name="Mock T."/>
            <person name="Neilson J.A."/>
            <person name="Onodera N.T."/>
            <person name="Poole A.M."/>
            <person name="Pritham E.J."/>
            <person name="Richards T.A."/>
            <person name="Rocap G."/>
            <person name="Roy S.W."/>
            <person name="Sarai C."/>
            <person name="Schaack S."/>
            <person name="Shirato S."/>
            <person name="Slamovits C.H."/>
            <person name="Spencer D.F."/>
            <person name="Suzuki S."/>
            <person name="Worden A.Z."/>
            <person name="Zauner S."/>
            <person name="Barry K."/>
            <person name="Bell C."/>
            <person name="Bharti A.K."/>
            <person name="Crow J.A."/>
            <person name="Grimwood J."/>
            <person name="Kramer R."/>
            <person name="Lindquist E."/>
            <person name="Lucas S."/>
            <person name="Salamov A."/>
            <person name="McFadden G.I."/>
            <person name="Lane C.E."/>
            <person name="Keeling P.J."/>
            <person name="Gray M.W."/>
            <person name="Grigoriev I.V."/>
            <person name="Archibald J.M."/>
        </authorList>
    </citation>
    <scope>NUCLEOTIDE SEQUENCE</scope>
    <source>
        <strain evidence="3 5">CCMP2712</strain>
    </source>
</reference>
<evidence type="ECO:0000256" key="1">
    <source>
        <dbReference type="SAM" id="Phobius"/>
    </source>
</evidence>
<evidence type="ECO:0000313" key="3">
    <source>
        <dbReference type="EMBL" id="EKX36539.1"/>
    </source>
</evidence>
<dbReference type="PaxDb" id="55529-EKX36539"/>
<dbReference type="Proteomes" id="UP000011087">
    <property type="component" value="Unassembled WGS sequence"/>
</dbReference>
<evidence type="ECO:0000313" key="5">
    <source>
        <dbReference type="Proteomes" id="UP000011087"/>
    </source>
</evidence>
<proteinExistence type="predicted"/>
<feature type="chain" id="PRO_5008770138" evidence="2">
    <location>
        <begin position="20"/>
        <end position="127"/>
    </location>
</feature>
<feature type="non-terminal residue" evidence="3">
    <location>
        <position position="1"/>
    </location>
</feature>
<dbReference type="EMBL" id="JH993072">
    <property type="protein sequence ID" value="EKX36539.1"/>
    <property type="molecule type" value="Genomic_DNA"/>
</dbReference>
<organism evidence="3">
    <name type="scientific">Guillardia theta (strain CCMP2712)</name>
    <name type="common">Cryptophyte</name>
    <dbReference type="NCBI Taxonomy" id="905079"/>
    <lineage>
        <taxon>Eukaryota</taxon>
        <taxon>Cryptophyceae</taxon>
        <taxon>Pyrenomonadales</taxon>
        <taxon>Geminigeraceae</taxon>
        <taxon>Guillardia</taxon>
    </lineage>
</organism>
<dbReference type="AlphaFoldDB" id="L1IKU0"/>
<keyword evidence="1" id="KW-1133">Transmembrane helix</keyword>
<reference evidence="4" key="3">
    <citation type="submission" date="2016-03" db="UniProtKB">
        <authorList>
            <consortium name="EnsemblProtists"/>
        </authorList>
    </citation>
    <scope>IDENTIFICATION</scope>
</reference>
<feature type="transmembrane region" description="Helical" evidence="1">
    <location>
        <begin position="64"/>
        <end position="83"/>
    </location>
</feature>
<evidence type="ECO:0000256" key="2">
    <source>
        <dbReference type="SAM" id="SignalP"/>
    </source>
</evidence>
<dbReference type="GeneID" id="17293284"/>